<organism evidence="4 5">
    <name type="scientific">Xiashengella succiniciproducens</name>
    <dbReference type="NCBI Taxonomy" id="2949635"/>
    <lineage>
        <taxon>Bacteria</taxon>
        <taxon>Pseudomonadati</taxon>
        <taxon>Bacteroidota</taxon>
        <taxon>Bacteroidia</taxon>
        <taxon>Marinilabiliales</taxon>
        <taxon>Marinilabiliaceae</taxon>
        <taxon>Xiashengella</taxon>
    </lineage>
</organism>
<evidence type="ECO:0000256" key="1">
    <source>
        <dbReference type="ARBA" id="ARBA00022553"/>
    </source>
</evidence>
<dbReference type="Proteomes" id="UP001056426">
    <property type="component" value="Chromosome"/>
</dbReference>
<dbReference type="Gene3D" id="3.40.50.2300">
    <property type="match status" value="1"/>
</dbReference>
<reference evidence="4" key="1">
    <citation type="submission" date="2022-05" db="EMBL/GenBank/DDBJ databases">
        <authorList>
            <person name="Sun X."/>
        </authorList>
    </citation>
    <scope>NUCLEOTIDE SEQUENCE</scope>
    <source>
        <strain evidence="4">Ai-910</strain>
    </source>
</reference>
<dbReference type="SMART" id="SM00448">
    <property type="entry name" value="REC"/>
    <property type="match status" value="1"/>
</dbReference>
<dbReference type="SUPFAM" id="SSF52172">
    <property type="entry name" value="CheY-like"/>
    <property type="match status" value="1"/>
</dbReference>
<dbReference type="EMBL" id="CP098400">
    <property type="protein sequence ID" value="URW80656.1"/>
    <property type="molecule type" value="Genomic_DNA"/>
</dbReference>
<protein>
    <submittedName>
        <fullName evidence="4">Response regulator</fullName>
    </submittedName>
</protein>
<dbReference type="InterPro" id="IPR001932">
    <property type="entry name" value="PPM-type_phosphatase-like_dom"/>
</dbReference>
<dbReference type="Pfam" id="PF07228">
    <property type="entry name" value="SpoIIE"/>
    <property type="match status" value="1"/>
</dbReference>
<name>A0A9J6ZTM0_9BACT</name>
<dbReference type="Gene3D" id="3.60.40.10">
    <property type="entry name" value="PPM-type phosphatase domain"/>
    <property type="match status" value="1"/>
</dbReference>
<dbReference type="InterPro" id="IPR050595">
    <property type="entry name" value="Bact_response_regulator"/>
</dbReference>
<dbReference type="InterPro" id="IPR001789">
    <property type="entry name" value="Sig_transdc_resp-reg_receiver"/>
</dbReference>
<dbReference type="AlphaFoldDB" id="A0A9J6ZTM0"/>
<dbReference type="Pfam" id="PF00072">
    <property type="entry name" value="Response_reg"/>
    <property type="match status" value="1"/>
</dbReference>
<dbReference type="RefSeq" id="WP_250725032.1">
    <property type="nucleotide sequence ID" value="NZ_CP098400.1"/>
</dbReference>
<evidence type="ECO:0000313" key="5">
    <source>
        <dbReference type="Proteomes" id="UP001056426"/>
    </source>
</evidence>
<feature type="modified residue" description="4-aspartylphosphate" evidence="2">
    <location>
        <position position="56"/>
    </location>
</feature>
<reference evidence="4" key="2">
    <citation type="submission" date="2022-06" db="EMBL/GenBank/DDBJ databases">
        <title>Xiashengella guii gen. nov. sp. nov., a bacterium isolated form anaerobic digestion tank.</title>
        <authorList>
            <person name="Huang H."/>
        </authorList>
    </citation>
    <scope>NUCLEOTIDE SEQUENCE</scope>
    <source>
        <strain evidence="4">Ai-910</strain>
    </source>
</reference>
<dbReference type="InterPro" id="IPR036457">
    <property type="entry name" value="PPM-type-like_dom_sf"/>
</dbReference>
<proteinExistence type="predicted"/>
<dbReference type="InterPro" id="IPR011006">
    <property type="entry name" value="CheY-like_superfamily"/>
</dbReference>
<dbReference type="PANTHER" id="PTHR44591:SF3">
    <property type="entry name" value="RESPONSE REGULATORY DOMAIN-CONTAINING PROTEIN"/>
    <property type="match status" value="1"/>
</dbReference>
<gene>
    <name evidence="4" type="ORF">M9189_04735</name>
</gene>
<evidence type="ECO:0000259" key="3">
    <source>
        <dbReference type="PROSITE" id="PS50110"/>
    </source>
</evidence>
<sequence length="393" mass="43735">MSDSKSLILLVDDSRLSIEILKDILLKHYRLLIAENGLEALKLACGDPRPDLILMDVVMPGIDGFETCRRLKTMPECCDIPVIFLTSQTTGENIIQGFDAGAVDYIPKPFNIPELLVRVRNHLTLKFARDQNERLMEKVETINSKLTAGIRYARKIQSASLPDAALMKSLLPPHFVFLQPKEIVSGDFYWVGEVEDNVVVVVADSTGHGVPGAFMSMFGMAQINQIVAVQKICTPSVILDTLRKEVIKAFKQTEASEIKDGMDISVISLNRESRTIQFAGAFNPLYMVRGGVLEAIPADSMPISIGLRYKSYTNHVLEYQTGDCFYMASDGYASQFGGPNDKKIKTSGLKKLMVEYAPLPMDAQKKAFTSFFENWKGNGEQTDDVLLMGLRME</sequence>
<accession>A0A9J6ZTM0</accession>
<dbReference type="PANTHER" id="PTHR44591">
    <property type="entry name" value="STRESS RESPONSE REGULATOR PROTEIN 1"/>
    <property type="match status" value="1"/>
</dbReference>
<evidence type="ECO:0000313" key="4">
    <source>
        <dbReference type="EMBL" id="URW80656.1"/>
    </source>
</evidence>
<dbReference type="PROSITE" id="PS50110">
    <property type="entry name" value="RESPONSE_REGULATORY"/>
    <property type="match status" value="1"/>
</dbReference>
<keyword evidence="5" id="KW-1185">Reference proteome</keyword>
<keyword evidence="1 2" id="KW-0597">Phosphoprotein</keyword>
<feature type="domain" description="Response regulatory" evidence="3">
    <location>
        <begin position="7"/>
        <end position="123"/>
    </location>
</feature>
<dbReference type="GO" id="GO:0000160">
    <property type="term" value="P:phosphorelay signal transduction system"/>
    <property type="evidence" value="ECO:0007669"/>
    <property type="project" value="InterPro"/>
</dbReference>
<evidence type="ECO:0000256" key="2">
    <source>
        <dbReference type="PROSITE-ProRule" id="PRU00169"/>
    </source>
</evidence>
<dbReference type="KEGG" id="alkq:M9189_04735"/>